<dbReference type="AlphaFoldDB" id="A0A8S1JVZ1"/>
<dbReference type="EMBL" id="CAJJDN010000002">
    <property type="protein sequence ID" value="CAD8046783.1"/>
    <property type="molecule type" value="Genomic_DNA"/>
</dbReference>
<reference evidence="2" key="1">
    <citation type="submission" date="2021-01" db="EMBL/GenBank/DDBJ databases">
        <authorList>
            <consortium name="Genoscope - CEA"/>
            <person name="William W."/>
        </authorList>
    </citation>
    <scope>NUCLEOTIDE SEQUENCE</scope>
</reference>
<organism evidence="2 3">
    <name type="scientific">Paramecium sonneborni</name>
    <dbReference type="NCBI Taxonomy" id="65129"/>
    <lineage>
        <taxon>Eukaryota</taxon>
        <taxon>Sar</taxon>
        <taxon>Alveolata</taxon>
        <taxon>Ciliophora</taxon>
        <taxon>Intramacronucleata</taxon>
        <taxon>Oligohymenophorea</taxon>
        <taxon>Peniculida</taxon>
        <taxon>Parameciidae</taxon>
        <taxon>Paramecium</taxon>
    </lineage>
</organism>
<comment type="caution">
    <text evidence="2">The sequence shown here is derived from an EMBL/GenBank/DDBJ whole genome shotgun (WGS) entry which is preliminary data.</text>
</comment>
<dbReference type="Proteomes" id="UP000692954">
    <property type="component" value="Unassembled WGS sequence"/>
</dbReference>
<dbReference type="OrthoDB" id="292304at2759"/>
<keyword evidence="3" id="KW-1185">Reference proteome</keyword>
<feature type="compositionally biased region" description="Polar residues" evidence="1">
    <location>
        <begin position="1"/>
        <end position="11"/>
    </location>
</feature>
<accession>A0A8S1JVZ1</accession>
<feature type="region of interest" description="Disordered" evidence="1">
    <location>
        <begin position="1"/>
        <end position="20"/>
    </location>
</feature>
<proteinExistence type="predicted"/>
<evidence type="ECO:0000313" key="2">
    <source>
        <dbReference type="EMBL" id="CAD8046783.1"/>
    </source>
</evidence>
<gene>
    <name evidence="2" type="ORF">PSON_ATCC_30995.1.T0020064</name>
</gene>
<evidence type="ECO:0000313" key="3">
    <source>
        <dbReference type="Proteomes" id="UP000692954"/>
    </source>
</evidence>
<sequence>MNSRKSSTSTLDSEKTSPRLQNIRLKPIKFIGSEFMNNLFKKPKEQEIFPTQINSDSDSSGSEHDVFDNDEILLKGIHLGDYDKLSPTDQLQMLYKIRFETYPNKREYISEEELALETQKLVNKIKLHYYKFKKILPLQNLPDFSQKYDIGQDQNYDKYWEYFRNRNNHRKHKQIISHQKKKSEPNNPVLRSNSRIRTECRIRTLAHKR</sequence>
<name>A0A8S1JVZ1_9CILI</name>
<evidence type="ECO:0000256" key="1">
    <source>
        <dbReference type="SAM" id="MobiDB-lite"/>
    </source>
</evidence>
<protein>
    <submittedName>
        <fullName evidence="2">Uncharacterized protein</fullName>
    </submittedName>
</protein>